<gene>
    <name evidence="2" type="ORF">GKE90_19260</name>
    <name evidence="1" type="ORF">GKE97_13675</name>
</gene>
<sequence>MRLDGCWFQEEKAPPCPHHPFCHCTLDLIPYAVVFGNVSVYSDYGKFDPYLFNTTGLQTHNKEKLFKEWGYTVDDARWLQAEIERQGRERYLSGQYELGKLNMFGQRINIRVTIPRKNGFGDISFVTG</sequence>
<organism evidence="1 4">
    <name type="scientific">Flavonifractor plautii</name>
    <name type="common">Fusobacterium plautii</name>
    <dbReference type="NCBI Taxonomy" id="292800"/>
    <lineage>
        <taxon>Bacteria</taxon>
        <taxon>Bacillati</taxon>
        <taxon>Bacillota</taxon>
        <taxon>Clostridia</taxon>
        <taxon>Eubacteriales</taxon>
        <taxon>Oscillospiraceae</taxon>
        <taxon>Flavonifractor</taxon>
    </lineage>
</organism>
<name>A0A6I2R3U9_FLAPL</name>
<evidence type="ECO:0000313" key="4">
    <source>
        <dbReference type="Proteomes" id="UP000434475"/>
    </source>
</evidence>
<dbReference type="Proteomes" id="UP000429811">
    <property type="component" value="Unassembled WGS sequence"/>
</dbReference>
<evidence type="ECO:0000313" key="2">
    <source>
        <dbReference type="EMBL" id="MSB50802.1"/>
    </source>
</evidence>
<dbReference type="EMBL" id="WKPR01000013">
    <property type="protein sequence ID" value="MSB20559.1"/>
    <property type="molecule type" value="Genomic_DNA"/>
</dbReference>
<dbReference type="GeneID" id="63973146"/>
<evidence type="ECO:0000313" key="3">
    <source>
        <dbReference type="Proteomes" id="UP000429811"/>
    </source>
</evidence>
<accession>A0A6I2R3U9</accession>
<reference evidence="3 4" key="1">
    <citation type="journal article" date="2019" name="Nat. Med.">
        <title>A library of human gut bacterial isolates paired with longitudinal multiomics data enables mechanistic microbiome research.</title>
        <authorList>
            <person name="Poyet M."/>
            <person name="Groussin M."/>
            <person name="Gibbons S.M."/>
            <person name="Avila-Pacheco J."/>
            <person name="Jiang X."/>
            <person name="Kearney S.M."/>
            <person name="Perrotta A.R."/>
            <person name="Berdy B."/>
            <person name="Zhao S."/>
            <person name="Lieberman T.D."/>
            <person name="Swanson P.K."/>
            <person name="Smith M."/>
            <person name="Roesemann S."/>
            <person name="Alexander J.E."/>
            <person name="Rich S.A."/>
            <person name="Livny J."/>
            <person name="Vlamakis H."/>
            <person name="Clish C."/>
            <person name="Bullock K."/>
            <person name="Deik A."/>
            <person name="Scott J."/>
            <person name="Pierce K.A."/>
            <person name="Xavier R.J."/>
            <person name="Alm E.J."/>
        </authorList>
    </citation>
    <scope>NUCLEOTIDE SEQUENCE [LARGE SCALE GENOMIC DNA]</scope>
    <source>
        <strain evidence="1 4">BIOML-A2</strain>
        <strain evidence="2 3">BIOML-A5</strain>
    </source>
</reference>
<dbReference type="Proteomes" id="UP000434475">
    <property type="component" value="Unassembled WGS sequence"/>
</dbReference>
<evidence type="ECO:0000313" key="1">
    <source>
        <dbReference type="EMBL" id="MSB20559.1"/>
    </source>
</evidence>
<comment type="caution">
    <text evidence="1">The sequence shown here is derived from an EMBL/GenBank/DDBJ whole genome shotgun (WGS) entry which is preliminary data.</text>
</comment>
<dbReference type="EMBL" id="WKPO01000043">
    <property type="protein sequence ID" value="MSB50802.1"/>
    <property type="molecule type" value="Genomic_DNA"/>
</dbReference>
<dbReference type="RefSeq" id="WP_080568044.1">
    <property type="nucleotide sequence ID" value="NZ_CP048436.1"/>
</dbReference>
<protein>
    <submittedName>
        <fullName evidence="1">Uncharacterized protein</fullName>
    </submittedName>
</protein>
<dbReference type="AlphaFoldDB" id="A0A6I2R3U9"/>
<proteinExistence type="predicted"/>